<sequence length="235" mass="26058">MKRNSALFVFSFLASILFCFTSCSKDGPDNIPDDEPDGDPVGTVYFEANFDKMVWGGDYVANERGSRPFFIPDPDQNNLRVVDESREPEDSTPGTDGSMDFFEYMAPSYFALTEFEGWDGNKVYERPGYIKIGTSASRDAFVATPVFSEIAEDRVNLKVTFKMAIWANASQTVYVEVSGGGAASVQSVPVTSSTSWESKEFSIINATSNTRIRFVSDPTMDGRFFLDDLVVSKTE</sequence>
<proteinExistence type="predicted"/>
<dbReference type="Proteomes" id="UP000199577">
    <property type="component" value="Unassembled WGS sequence"/>
</dbReference>
<protein>
    <submittedName>
        <fullName evidence="2">Uncharacterized protein</fullName>
    </submittedName>
</protein>
<feature type="signal peptide" evidence="1">
    <location>
        <begin position="1"/>
        <end position="24"/>
    </location>
</feature>
<evidence type="ECO:0000313" key="2">
    <source>
        <dbReference type="EMBL" id="SFC52496.1"/>
    </source>
</evidence>
<gene>
    <name evidence="2" type="ORF">SAMN05421747_11379</name>
</gene>
<keyword evidence="3" id="KW-1185">Reference proteome</keyword>
<keyword evidence="1" id="KW-0732">Signal</keyword>
<dbReference type="RefSeq" id="WP_090974177.1">
    <property type="nucleotide sequence ID" value="NZ_FOLL01000013.1"/>
</dbReference>
<dbReference type="OrthoDB" id="794897at2"/>
<evidence type="ECO:0000313" key="3">
    <source>
        <dbReference type="Proteomes" id="UP000199577"/>
    </source>
</evidence>
<feature type="chain" id="PRO_5011640939" evidence="1">
    <location>
        <begin position="25"/>
        <end position="235"/>
    </location>
</feature>
<organism evidence="2 3">
    <name type="scientific">Parapedobacter composti</name>
    <dbReference type="NCBI Taxonomy" id="623281"/>
    <lineage>
        <taxon>Bacteria</taxon>
        <taxon>Pseudomonadati</taxon>
        <taxon>Bacteroidota</taxon>
        <taxon>Sphingobacteriia</taxon>
        <taxon>Sphingobacteriales</taxon>
        <taxon>Sphingobacteriaceae</taxon>
        <taxon>Parapedobacter</taxon>
    </lineage>
</organism>
<dbReference type="EMBL" id="FOLL01000013">
    <property type="protein sequence ID" value="SFC52496.1"/>
    <property type="molecule type" value="Genomic_DNA"/>
</dbReference>
<name>A0A1I1JVF3_9SPHI</name>
<dbReference type="AlphaFoldDB" id="A0A1I1JVF3"/>
<evidence type="ECO:0000256" key="1">
    <source>
        <dbReference type="SAM" id="SignalP"/>
    </source>
</evidence>
<dbReference type="STRING" id="623281.SAMN05421747_11379"/>
<reference evidence="2 3" key="1">
    <citation type="submission" date="2016-10" db="EMBL/GenBank/DDBJ databases">
        <authorList>
            <person name="de Groot N.N."/>
        </authorList>
    </citation>
    <scope>NUCLEOTIDE SEQUENCE [LARGE SCALE GENOMIC DNA]</scope>
    <source>
        <strain evidence="2 3">DSM 22900</strain>
    </source>
</reference>
<accession>A0A1I1JVF3</accession>
<dbReference type="Gene3D" id="2.60.120.260">
    <property type="entry name" value="Galactose-binding domain-like"/>
    <property type="match status" value="1"/>
</dbReference>